<dbReference type="EMBL" id="QUMQ01000001">
    <property type="protein sequence ID" value="REF96938.1"/>
    <property type="molecule type" value="Genomic_DNA"/>
</dbReference>
<dbReference type="RefSeq" id="WP_116068372.1">
    <property type="nucleotide sequence ID" value="NZ_BONB01000026.1"/>
</dbReference>
<comment type="caution">
    <text evidence="1">The sequence shown here is derived from an EMBL/GenBank/DDBJ whole genome shotgun (WGS) entry which is preliminary data.</text>
</comment>
<dbReference type="AlphaFoldDB" id="A0A3D9ZHR7"/>
<accession>A0A3D9ZHR7</accession>
<reference evidence="1 2" key="1">
    <citation type="submission" date="2018-08" db="EMBL/GenBank/DDBJ databases">
        <title>Sequencing the genomes of 1000 actinobacteria strains.</title>
        <authorList>
            <person name="Klenk H.-P."/>
        </authorList>
    </citation>
    <scope>NUCLEOTIDE SEQUENCE [LARGE SCALE GENOMIC DNA]</scope>
    <source>
        <strain evidence="1 2">DSM 44099</strain>
    </source>
</reference>
<gene>
    <name evidence="1" type="ORF">DFJ67_2932</name>
</gene>
<sequence length="118" mass="13143">MGRLLLTLEGVVEAPIDRVAEVALVEQPGASVDRAARTIVMQGDWWFRSETALHADGPGRTRIVQRIFNVAEKGRWAVRFVAREPLRAAQGGFDARLAEFGRRLGCRSYRVREAARPG</sequence>
<proteinExistence type="predicted"/>
<evidence type="ECO:0000313" key="1">
    <source>
        <dbReference type="EMBL" id="REF96938.1"/>
    </source>
</evidence>
<name>A0A3D9ZHR7_9ACTN</name>
<protein>
    <recommendedName>
        <fullName evidence="3">Polyketide cyclase/dehydrase/lipid transport protein</fullName>
    </recommendedName>
</protein>
<dbReference type="Proteomes" id="UP000256913">
    <property type="component" value="Unassembled WGS sequence"/>
</dbReference>
<evidence type="ECO:0008006" key="3">
    <source>
        <dbReference type="Google" id="ProtNLM"/>
    </source>
</evidence>
<dbReference type="OrthoDB" id="2590919at2"/>
<keyword evidence="2" id="KW-1185">Reference proteome</keyword>
<organism evidence="1 2">
    <name type="scientific">Asanoa ferruginea</name>
    <dbReference type="NCBI Taxonomy" id="53367"/>
    <lineage>
        <taxon>Bacteria</taxon>
        <taxon>Bacillati</taxon>
        <taxon>Actinomycetota</taxon>
        <taxon>Actinomycetes</taxon>
        <taxon>Micromonosporales</taxon>
        <taxon>Micromonosporaceae</taxon>
        <taxon>Asanoa</taxon>
    </lineage>
</organism>
<evidence type="ECO:0000313" key="2">
    <source>
        <dbReference type="Proteomes" id="UP000256913"/>
    </source>
</evidence>